<evidence type="ECO:0000259" key="6">
    <source>
        <dbReference type="Pfam" id="PF14833"/>
    </source>
</evidence>
<dbReference type="EC" id="1.1.1.31" evidence="7"/>
<dbReference type="Gene3D" id="3.40.50.720">
    <property type="entry name" value="NAD(P)-binding Rossmann-like Domain"/>
    <property type="match status" value="1"/>
</dbReference>
<keyword evidence="2 7" id="KW-0560">Oxidoreductase</keyword>
<evidence type="ECO:0000313" key="8">
    <source>
        <dbReference type="Proteomes" id="UP000578449"/>
    </source>
</evidence>
<dbReference type="InterPro" id="IPR006115">
    <property type="entry name" value="6PGDH_NADP-bd"/>
</dbReference>
<dbReference type="Pfam" id="PF03446">
    <property type="entry name" value="NAD_binding_2"/>
    <property type="match status" value="1"/>
</dbReference>
<evidence type="ECO:0000259" key="5">
    <source>
        <dbReference type="Pfam" id="PF03446"/>
    </source>
</evidence>
<dbReference type="EMBL" id="JACHGN010000002">
    <property type="protein sequence ID" value="MBB5131571.1"/>
    <property type="molecule type" value="Genomic_DNA"/>
</dbReference>
<evidence type="ECO:0000256" key="4">
    <source>
        <dbReference type="PIRSR" id="PIRSR000103-1"/>
    </source>
</evidence>
<evidence type="ECO:0000313" key="7">
    <source>
        <dbReference type="EMBL" id="MBB5131571.1"/>
    </source>
</evidence>
<dbReference type="InterPro" id="IPR029154">
    <property type="entry name" value="HIBADH-like_NADP-bd"/>
</dbReference>
<comment type="similarity">
    <text evidence="1">Belongs to the HIBADH-related family.</text>
</comment>
<protein>
    <submittedName>
        <fullName evidence="7">3-hydroxyisobutyrate dehydrogenase</fullName>
        <ecNumber evidence="7">1.1.1.31</ecNumber>
    </submittedName>
</protein>
<dbReference type="InterPro" id="IPR013328">
    <property type="entry name" value="6PGD_dom2"/>
</dbReference>
<dbReference type="InterPro" id="IPR036291">
    <property type="entry name" value="NAD(P)-bd_dom_sf"/>
</dbReference>
<dbReference type="SUPFAM" id="SSF51735">
    <property type="entry name" value="NAD(P)-binding Rossmann-fold domains"/>
    <property type="match status" value="1"/>
</dbReference>
<dbReference type="InterPro" id="IPR008927">
    <property type="entry name" value="6-PGluconate_DH-like_C_sf"/>
</dbReference>
<keyword evidence="3" id="KW-0520">NAD</keyword>
<sequence length="293" mass="30138">MTVTTPASSGTSTVAVLGTGIIGAPVAKNLRKTFAVNAWNRTRAKADRLAESGGIKVFDTPAEAVAGAEIIVTVLTDGDTVLETMTAAAPGLTKGAIWIQLSTVGATATEQLAGFADRHGLVFYDAPVQGTKQPAENARLVILAAGPESARRQAEAVFDAIGSRTVWVSTEPPAASRLKLALNSLVFALTHGTAESLSLARALGVDPRLVVDVVTGGPLDSPFFQSKAAAVLGGDYEPSFSVANAVKDARLVAQAAEQAGVKADVATAGLERFRRAAREGHGEKDMAASYLAS</sequence>
<dbReference type="PANTHER" id="PTHR43580:SF2">
    <property type="entry name" value="CYTOKINE-LIKE NUCLEAR FACTOR N-PAC"/>
    <property type="match status" value="1"/>
</dbReference>
<dbReference type="GO" id="GO:0051287">
    <property type="term" value="F:NAD binding"/>
    <property type="evidence" value="ECO:0007669"/>
    <property type="project" value="InterPro"/>
</dbReference>
<dbReference type="GO" id="GO:0008442">
    <property type="term" value="F:3-hydroxyisobutyrate dehydrogenase activity"/>
    <property type="evidence" value="ECO:0007669"/>
    <property type="project" value="UniProtKB-EC"/>
</dbReference>
<proteinExistence type="inferred from homology"/>
<comment type="caution">
    <text evidence="7">The sequence shown here is derived from an EMBL/GenBank/DDBJ whole genome shotgun (WGS) entry which is preliminary data.</text>
</comment>
<dbReference type="Gene3D" id="1.10.1040.10">
    <property type="entry name" value="N-(1-d-carboxylethyl)-l-norvaline Dehydrogenase, domain 2"/>
    <property type="match status" value="1"/>
</dbReference>
<keyword evidence="8" id="KW-1185">Reference proteome</keyword>
<feature type="active site" evidence="4">
    <location>
        <position position="179"/>
    </location>
</feature>
<dbReference type="InterPro" id="IPR051265">
    <property type="entry name" value="HIBADH-related_NP60_sf"/>
</dbReference>
<accession>A0A840P0Z9</accession>
<feature type="domain" description="3-hydroxyisobutyrate dehydrogenase-like NAD-binding" evidence="6">
    <location>
        <begin position="175"/>
        <end position="289"/>
    </location>
</feature>
<dbReference type="AlphaFoldDB" id="A0A840P0Z9"/>
<feature type="domain" description="6-phosphogluconate dehydrogenase NADP-binding" evidence="5">
    <location>
        <begin position="13"/>
        <end position="167"/>
    </location>
</feature>
<dbReference type="SUPFAM" id="SSF48179">
    <property type="entry name" value="6-phosphogluconate dehydrogenase C-terminal domain-like"/>
    <property type="match status" value="1"/>
</dbReference>
<gene>
    <name evidence="7" type="ORF">HNP84_001277</name>
</gene>
<dbReference type="Pfam" id="PF14833">
    <property type="entry name" value="NAD_binding_11"/>
    <property type="match status" value="1"/>
</dbReference>
<dbReference type="InterPro" id="IPR015815">
    <property type="entry name" value="HIBADH-related"/>
</dbReference>
<dbReference type="RefSeq" id="WP_185048379.1">
    <property type="nucleotide sequence ID" value="NZ_BAABIX010000022.1"/>
</dbReference>
<dbReference type="Proteomes" id="UP000578449">
    <property type="component" value="Unassembled WGS sequence"/>
</dbReference>
<reference evidence="7 8" key="1">
    <citation type="submission" date="2020-08" db="EMBL/GenBank/DDBJ databases">
        <title>Genomic Encyclopedia of Type Strains, Phase IV (KMG-IV): sequencing the most valuable type-strain genomes for metagenomic binning, comparative biology and taxonomic classification.</title>
        <authorList>
            <person name="Goeker M."/>
        </authorList>
    </citation>
    <scope>NUCLEOTIDE SEQUENCE [LARGE SCALE GENOMIC DNA]</scope>
    <source>
        <strain evidence="7 8">DSM 45615</strain>
    </source>
</reference>
<dbReference type="PANTHER" id="PTHR43580">
    <property type="entry name" value="OXIDOREDUCTASE GLYR1-RELATED"/>
    <property type="match status" value="1"/>
</dbReference>
<dbReference type="PIRSF" id="PIRSF000103">
    <property type="entry name" value="HIBADH"/>
    <property type="match status" value="1"/>
</dbReference>
<evidence type="ECO:0000256" key="3">
    <source>
        <dbReference type="ARBA" id="ARBA00023027"/>
    </source>
</evidence>
<name>A0A840P0Z9_9ACTN</name>
<dbReference type="GO" id="GO:0050661">
    <property type="term" value="F:NADP binding"/>
    <property type="evidence" value="ECO:0007669"/>
    <property type="project" value="InterPro"/>
</dbReference>
<organism evidence="7 8">
    <name type="scientific">Thermocatellispora tengchongensis</name>
    <dbReference type="NCBI Taxonomy" id="1073253"/>
    <lineage>
        <taxon>Bacteria</taxon>
        <taxon>Bacillati</taxon>
        <taxon>Actinomycetota</taxon>
        <taxon>Actinomycetes</taxon>
        <taxon>Streptosporangiales</taxon>
        <taxon>Streptosporangiaceae</taxon>
        <taxon>Thermocatellispora</taxon>
    </lineage>
</organism>
<evidence type="ECO:0000256" key="2">
    <source>
        <dbReference type="ARBA" id="ARBA00023002"/>
    </source>
</evidence>
<evidence type="ECO:0000256" key="1">
    <source>
        <dbReference type="ARBA" id="ARBA00009080"/>
    </source>
</evidence>